<evidence type="ECO:0000313" key="3">
    <source>
        <dbReference type="Proteomes" id="UP000053477"/>
    </source>
</evidence>
<dbReference type="OrthoDB" id="193860at2759"/>
<gene>
    <name evidence="2" type="ORF">SCHPADRAFT_601994</name>
</gene>
<name>A0A0H2RV17_9AGAM</name>
<dbReference type="Pfam" id="PF00069">
    <property type="entry name" value="Pkinase"/>
    <property type="match status" value="1"/>
</dbReference>
<dbReference type="SUPFAM" id="SSF56112">
    <property type="entry name" value="Protein kinase-like (PK-like)"/>
    <property type="match status" value="1"/>
</dbReference>
<reference evidence="2 3" key="1">
    <citation type="submission" date="2015-04" db="EMBL/GenBank/DDBJ databases">
        <title>Complete genome sequence of Schizopora paradoxa KUC8140, a cosmopolitan wood degrader in East Asia.</title>
        <authorList>
            <consortium name="DOE Joint Genome Institute"/>
            <person name="Min B."/>
            <person name="Park H."/>
            <person name="Jang Y."/>
            <person name="Kim J.-J."/>
            <person name="Kim K.H."/>
            <person name="Pangilinan J."/>
            <person name="Lipzen A."/>
            <person name="Riley R."/>
            <person name="Grigoriev I.V."/>
            <person name="Spatafora J.W."/>
            <person name="Choi I.-G."/>
        </authorList>
    </citation>
    <scope>NUCLEOTIDE SEQUENCE [LARGE SCALE GENOMIC DNA]</scope>
    <source>
        <strain evidence="2 3">KUC8140</strain>
    </source>
</reference>
<dbReference type="SMART" id="SM00220">
    <property type="entry name" value="S_TKc"/>
    <property type="match status" value="1"/>
</dbReference>
<evidence type="ECO:0000259" key="1">
    <source>
        <dbReference type="PROSITE" id="PS50011"/>
    </source>
</evidence>
<dbReference type="InterPro" id="IPR000719">
    <property type="entry name" value="Prot_kinase_dom"/>
</dbReference>
<dbReference type="PANTHER" id="PTHR48011">
    <property type="entry name" value="CCR4-NOT TRANSCRIPTIONAL COMPLEX SUBUNIT CAF120-RELATED"/>
    <property type="match status" value="1"/>
</dbReference>
<dbReference type="PROSITE" id="PS50011">
    <property type="entry name" value="PROTEIN_KINASE_DOM"/>
    <property type="match status" value="1"/>
</dbReference>
<dbReference type="GO" id="GO:0007165">
    <property type="term" value="P:signal transduction"/>
    <property type="evidence" value="ECO:0007669"/>
    <property type="project" value="TreeGrafter"/>
</dbReference>
<dbReference type="GO" id="GO:0004672">
    <property type="term" value="F:protein kinase activity"/>
    <property type="evidence" value="ECO:0007669"/>
    <property type="project" value="InterPro"/>
</dbReference>
<dbReference type="InterPro" id="IPR052751">
    <property type="entry name" value="Plant_MAPKKK"/>
</dbReference>
<dbReference type="EMBL" id="KQ086083">
    <property type="protein sequence ID" value="KLO08646.1"/>
    <property type="molecule type" value="Genomic_DNA"/>
</dbReference>
<organism evidence="2 3">
    <name type="scientific">Schizopora paradoxa</name>
    <dbReference type="NCBI Taxonomy" id="27342"/>
    <lineage>
        <taxon>Eukaryota</taxon>
        <taxon>Fungi</taxon>
        <taxon>Dikarya</taxon>
        <taxon>Basidiomycota</taxon>
        <taxon>Agaricomycotina</taxon>
        <taxon>Agaricomycetes</taxon>
        <taxon>Hymenochaetales</taxon>
        <taxon>Schizoporaceae</taxon>
        <taxon>Schizopora</taxon>
    </lineage>
</organism>
<keyword evidence="3" id="KW-1185">Reference proteome</keyword>
<keyword evidence="2" id="KW-0808">Transferase</keyword>
<feature type="domain" description="Protein kinase" evidence="1">
    <location>
        <begin position="1"/>
        <end position="179"/>
    </location>
</feature>
<dbReference type="Proteomes" id="UP000053477">
    <property type="component" value="Unassembled WGS sequence"/>
</dbReference>
<protein>
    <submittedName>
        <fullName evidence="2">Kinase-like protein</fullName>
    </submittedName>
</protein>
<evidence type="ECO:0000313" key="2">
    <source>
        <dbReference type="EMBL" id="KLO08646.1"/>
    </source>
</evidence>
<dbReference type="InterPro" id="IPR011009">
    <property type="entry name" value="Kinase-like_dom_sf"/>
</dbReference>
<dbReference type="GO" id="GO:0005524">
    <property type="term" value="F:ATP binding"/>
    <property type="evidence" value="ECO:0007669"/>
    <property type="project" value="InterPro"/>
</dbReference>
<proteinExistence type="predicted"/>
<dbReference type="Gene3D" id="1.10.510.10">
    <property type="entry name" value="Transferase(Phosphotransferase) domain 1"/>
    <property type="match status" value="1"/>
</dbReference>
<dbReference type="STRING" id="27342.A0A0H2RV17"/>
<accession>A0A0H2RV17</accession>
<dbReference type="AlphaFoldDB" id="A0A0H2RV17"/>
<dbReference type="PANTHER" id="PTHR48011:SF4">
    <property type="entry name" value="MITOGEN-ACTIVATED PROTEIN KINASE KINASE KINASE 19"/>
    <property type="match status" value="1"/>
</dbReference>
<keyword evidence="2" id="KW-0418">Kinase</keyword>
<sequence>MRQMRDVASALAFLHQKGIAYGDLRSRNILVDGQHGNLKALLSDFGCAEDFGDLLISNRDIQMRDSLGWLSPEIWRNYRLYGQGRVFDGGARDMWAFGCTMVEVLARERFPWPIGYDDNTIGDALISYERPPRLPSFPPWDEAWRFIHDRCWCIDPSQRITAHEAITELEALSKSKPYVDDVPKDD</sequence>
<dbReference type="InParanoid" id="A0A0H2RV17"/>